<keyword evidence="3 8" id="KW-0812">Transmembrane</keyword>
<feature type="transmembrane region" description="Helical" evidence="8">
    <location>
        <begin position="78"/>
        <end position="103"/>
    </location>
</feature>
<dbReference type="Proteomes" id="UP001381693">
    <property type="component" value="Unassembled WGS sequence"/>
</dbReference>
<evidence type="ECO:0000256" key="8">
    <source>
        <dbReference type="SAM" id="Phobius"/>
    </source>
</evidence>
<evidence type="ECO:0000256" key="1">
    <source>
        <dbReference type="ARBA" id="ARBA00004141"/>
    </source>
</evidence>
<evidence type="ECO:0000313" key="9">
    <source>
        <dbReference type="EMBL" id="KAK7085470.1"/>
    </source>
</evidence>
<dbReference type="InterPro" id="IPR025958">
    <property type="entry name" value="SID1_TM_fam"/>
</dbReference>
<sequence length="201" mass="22448">MTNVAGLRAGGGRFQTFTSSGGIVASRTQFPDGIHIIFWTLPDDDPCTIVGETSRNHTKRQKSVQFEVFTHATIAKSWYIFLITGAIISVLIFGLTLLALKIIDRNLDVENNSGDFSEVRLLEDNEELINTTTPRRRFTEGGLAVLSGLSPTNCERIHLLQFSCVTTLVINVDTSEQWDFLLYCLVLTIIYSCPVARIYIQ</sequence>
<dbReference type="Pfam" id="PF13965">
    <property type="entry name" value="SID-1_RNA_chan"/>
    <property type="match status" value="1"/>
</dbReference>
<proteinExistence type="inferred from homology"/>
<organism evidence="9 10">
    <name type="scientific">Halocaridina rubra</name>
    <name type="common">Hawaiian red shrimp</name>
    <dbReference type="NCBI Taxonomy" id="373956"/>
    <lineage>
        <taxon>Eukaryota</taxon>
        <taxon>Metazoa</taxon>
        <taxon>Ecdysozoa</taxon>
        <taxon>Arthropoda</taxon>
        <taxon>Crustacea</taxon>
        <taxon>Multicrustacea</taxon>
        <taxon>Malacostraca</taxon>
        <taxon>Eumalacostraca</taxon>
        <taxon>Eucarida</taxon>
        <taxon>Decapoda</taxon>
        <taxon>Pleocyemata</taxon>
        <taxon>Caridea</taxon>
        <taxon>Atyoidea</taxon>
        <taxon>Atyidae</taxon>
        <taxon>Halocaridina</taxon>
    </lineage>
</organism>
<evidence type="ECO:0000256" key="3">
    <source>
        <dbReference type="ARBA" id="ARBA00022692"/>
    </source>
</evidence>
<comment type="subcellular location">
    <subcellularLocation>
        <location evidence="1">Membrane</location>
        <topology evidence="1">Multi-pass membrane protein</topology>
    </subcellularLocation>
</comment>
<dbReference type="EMBL" id="JAXCGZ010000911">
    <property type="protein sequence ID" value="KAK7085470.1"/>
    <property type="molecule type" value="Genomic_DNA"/>
</dbReference>
<keyword evidence="6 8" id="KW-0472">Membrane</keyword>
<evidence type="ECO:0000256" key="7">
    <source>
        <dbReference type="ARBA" id="ARBA00023180"/>
    </source>
</evidence>
<evidence type="ECO:0000256" key="5">
    <source>
        <dbReference type="ARBA" id="ARBA00022989"/>
    </source>
</evidence>
<protein>
    <submittedName>
        <fullName evidence="9">Uncharacterized protein</fullName>
    </submittedName>
</protein>
<feature type="transmembrane region" description="Helical" evidence="8">
    <location>
        <begin position="180"/>
        <end position="200"/>
    </location>
</feature>
<gene>
    <name evidence="9" type="ORF">SK128_016815</name>
</gene>
<dbReference type="AlphaFoldDB" id="A0AAN8XJ33"/>
<accession>A0AAN8XJ33</accession>
<keyword evidence="4" id="KW-0732">Signal</keyword>
<name>A0AAN8XJ33_HALRR</name>
<keyword evidence="10" id="KW-1185">Reference proteome</keyword>
<evidence type="ECO:0000256" key="4">
    <source>
        <dbReference type="ARBA" id="ARBA00022729"/>
    </source>
</evidence>
<evidence type="ECO:0000313" key="10">
    <source>
        <dbReference type="Proteomes" id="UP001381693"/>
    </source>
</evidence>
<keyword evidence="5 8" id="KW-1133">Transmembrane helix</keyword>
<evidence type="ECO:0000256" key="6">
    <source>
        <dbReference type="ARBA" id="ARBA00023136"/>
    </source>
</evidence>
<comment type="similarity">
    <text evidence="2">Belongs to the SID1 family.</text>
</comment>
<keyword evidence="7" id="KW-0325">Glycoprotein</keyword>
<reference evidence="9 10" key="1">
    <citation type="submission" date="2023-11" db="EMBL/GenBank/DDBJ databases">
        <title>Halocaridina rubra genome assembly.</title>
        <authorList>
            <person name="Smith C."/>
        </authorList>
    </citation>
    <scope>NUCLEOTIDE SEQUENCE [LARGE SCALE GENOMIC DNA]</scope>
    <source>
        <strain evidence="9">EP-1</strain>
        <tissue evidence="9">Whole</tissue>
    </source>
</reference>
<evidence type="ECO:0000256" key="2">
    <source>
        <dbReference type="ARBA" id="ARBA00006618"/>
    </source>
</evidence>
<comment type="caution">
    <text evidence="9">The sequence shown here is derived from an EMBL/GenBank/DDBJ whole genome shotgun (WGS) entry which is preliminary data.</text>
</comment>
<dbReference type="GO" id="GO:0016020">
    <property type="term" value="C:membrane"/>
    <property type="evidence" value="ECO:0007669"/>
    <property type="project" value="UniProtKB-SubCell"/>
</dbReference>